<organism evidence="1">
    <name type="scientific">Utricularia reniformis</name>
    <dbReference type="NCBI Taxonomy" id="192314"/>
    <lineage>
        <taxon>Eukaryota</taxon>
        <taxon>Viridiplantae</taxon>
        <taxon>Streptophyta</taxon>
        <taxon>Embryophyta</taxon>
        <taxon>Tracheophyta</taxon>
        <taxon>Spermatophyta</taxon>
        <taxon>Magnoliopsida</taxon>
        <taxon>eudicotyledons</taxon>
        <taxon>Gunneridae</taxon>
        <taxon>Pentapetalae</taxon>
        <taxon>asterids</taxon>
        <taxon>lamiids</taxon>
        <taxon>Lamiales</taxon>
        <taxon>Lentibulariaceae</taxon>
        <taxon>Utricularia</taxon>
    </lineage>
</organism>
<gene>
    <name evidence="1" type="ORF">AEK19_MT2206</name>
</gene>
<evidence type="ECO:0000313" key="1">
    <source>
        <dbReference type="EMBL" id="ART32352.1"/>
    </source>
</evidence>
<keyword evidence="1" id="KW-0496">Mitochondrion</keyword>
<reference evidence="1" key="1">
    <citation type="submission" date="2017-03" db="EMBL/GenBank/DDBJ databases">
        <title>The mitochondrial genome of the carnivorous plant Utricularia reniformis (Lentibulariaceae): structure, comparative analysis and evolutionary landmarks.</title>
        <authorList>
            <person name="Silva S.R."/>
            <person name="Alvarenga D.O."/>
            <person name="Michael T.P."/>
            <person name="Miranda V.F.O."/>
            <person name="Varani A.M."/>
        </authorList>
    </citation>
    <scope>NUCLEOTIDE SEQUENCE</scope>
</reference>
<dbReference type="EMBL" id="KY774314">
    <property type="protein sequence ID" value="ART32352.1"/>
    <property type="molecule type" value="Genomic_DNA"/>
</dbReference>
<geneLocation type="mitochondrion" evidence="1"/>
<proteinExistence type="predicted"/>
<protein>
    <submittedName>
        <fullName evidence="1">Uncharacterized protein</fullName>
    </submittedName>
</protein>
<accession>A0A1Y0B4K8</accession>
<sequence length="64" mass="7738">MFFSLFRIKERAAFTQPFRHRIRPIYLFVDQSRFFHRECLAFKPLGPFLTHGLLNLGSQHWINS</sequence>
<dbReference type="AlphaFoldDB" id="A0A1Y0B4K8"/>
<name>A0A1Y0B4K8_9LAMI</name>